<dbReference type="Proteomes" id="UP000094313">
    <property type="component" value="Chromosome"/>
</dbReference>
<dbReference type="Gene3D" id="1.25.40.390">
    <property type="match status" value="1"/>
</dbReference>
<dbReference type="EMBL" id="CP017141">
    <property type="protein sequence ID" value="AOM77208.1"/>
    <property type="molecule type" value="Genomic_DNA"/>
</dbReference>
<dbReference type="Pfam" id="PF12771">
    <property type="entry name" value="SusD-like_2"/>
    <property type="match status" value="1"/>
</dbReference>
<dbReference type="AlphaFoldDB" id="A0A1D7QET9"/>
<organism evidence="2 3">
    <name type="scientific">Pedobacter steynii</name>
    <dbReference type="NCBI Taxonomy" id="430522"/>
    <lineage>
        <taxon>Bacteria</taxon>
        <taxon>Pseudomonadati</taxon>
        <taxon>Bacteroidota</taxon>
        <taxon>Sphingobacteriia</taxon>
        <taxon>Sphingobacteriales</taxon>
        <taxon>Sphingobacteriaceae</taxon>
        <taxon>Pedobacter</taxon>
    </lineage>
</organism>
<dbReference type="InterPro" id="IPR041662">
    <property type="entry name" value="SusD-like_2"/>
</dbReference>
<evidence type="ECO:0000313" key="3">
    <source>
        <dbReference type="Proteomes" id="UP000094313"/>
    </source>
</evidence>
<evidence type="ECO:0000256" key="1">
    <source>
        <dbReference type="SAM" id="SignalP"/>
    </source>
</evidence>
<accession>A0A1D7QET9</accession>
<keyword evidence="3" id="KW-1185">Reference proteome</keyword>
<dbReference type="SUPFAM" id="SSF48452">
    <property type="entry name" value="TPR-like"/>
    <property type="match status" value="1"/>
</dbReference>
<dbReference type="InterPro" id="IPR011990">
    <property type="entry name" value="TPR-like_helical_dom_sf"/>
</dbReference>
<dbReference type="KEGG" id="psty:BFS30_08580"/>
<name>A0A1D7QET9_9SPHI</name>
<keyword evidence="1" id="KW-0732">Signal</keyword>
<reference evidence="2 3" key="1">
    <citation type="submission" date="2016-08" db="EMBL/GenBank/DDBJ databases">
        <authorList>
            <person name="Seilhamer J.J."/>
        </authorList>
    </citation>
    <scope>NUCLEOTIDE SEQUENCE [LARGE SCALE GENOMIC DNA]</scope>
    <source>
        <strain evidence="2 3">DX4</strain>
    </source>
</reference>
<feature type="signal peptide" evidence="1">
    <location>
        <begin position="1"/>
        <end position="28"/>
    </location>
</feature>
<protein>
    <recommendedName>
        <fullName evidence="4">Starch-binding associating with outer membrane</fullName>
    </recommendedName>
</protein>
<sequence>MKNIKKNTKYLSLLFVVMISGASCKKQAFVDANLNPETLYSVKPEDQFLKASTSIPNDFEYFADVYRAANLWMQYATLNAGNSANFNNVGSQFNTRYGNFYNNVGSALVDGIRNIDGMPADQKGKYTHIRAISQVLLSYYAFYTSDINGSIPYTEAFQGRYGGTFTPKYDTQSTVFSTIDTQLKDAVAVLKSGAAGQVELGGNDPMFNGVAANWAKAANALRLKIALRLIKVDPAKLKAIATEVLADNVQMSGNADSWMVKVGPSYADAGSNWNPDNFVAGKPVLDFMKAKQDPRLRIYYRTNKNQQYLGSYTSPDDAKLPQHAALYKATDTLSELQHRLFTPNFDENDGFKSGTGKGFFPILTYPEYCFIRADLAARSITSDVAEDWYKKGVYASVQFYNERAIDAKISSYVEVKSTEIDSYYNAVGVKFEAAKAMEQIAVQAYLDFFRQPLEAWAWWKRTGFPNTTSVLAWSPLVANGSELKLIRRAGLTNLAPSNLNYNNQQAAFAEMAKNPDFGQGPNDPFGRVWWDKK</sequence>
<evidence type="ECO:0000313" key="2">
    <source>
        <dbReference type="EMBL" id="AOM77208.1"/>
    </source>
</evidence>
<feature type="chain" id="PRO_5009098469" description="Starch-binding associating with outer membrane" evidence="1">
    <location>
        <begin position="29"/>
        <end position="533"/>
    </location>
</feature>
<dbReference type="PROSITE" id="PS51257">
    <property type="entry name" value="PROKAR_LIPOPROTEIN"/>
    <property type="match status" value="1"/>
</dbReference>
<gene>
    <name evidence="2" type="ORF">BFS30_08580</name>
</gene>
<evidence type="ECO:0008006" key="4">
    <source>
        <dbReference type="Google" id="ProtNLM"/>
    </source>
</evidence>
<proteinExistence type="predicted"/>
<dbReference type="OrthoDB" id="9766256at2"/>
<dbReference type="RefSeq" id="WP_069378901.1">
    <property type="nucleotide sequence ID" value="NZ_CP017141.1"/>
</dbReference>